<dbReference type="Proteomes" id="UP000218165">
    <property type="component" value="Chromosome"/>
</dbReference>
<dbReference type="SMART" id="SM00345">
    <property type="entry name" value="HTH_GNTR"/>
    <property type="match status" value="1"/>
</dbReference>
<dbReference type="AlphaFoldDB" id="A0A291GKH6"/>
<dbReference type="SUPFAM" id="SSF46785">
    <property type="entry name" value="Winged helix' DNA-binding domain"/>
    <property type="match status" value="1"/>
</dbReference>
<dbReference type="InterPro" id="IPR036390">
    <property type="entry name" value="WH_DNA-bd_sf"/>
</dbReference>
<accession>A0A291GKH6</accession>
<dbReference type="GO" id="GO:0003700">
    <property type="term" value="F:DNA-binding transcription factor activity"/>
    <property type="evidence" value="ECO:0007669"/>
    <property type="project" value="InterPro"/>
</dbReference>
<organism evidence="5 6">
    <name type="scientific">Brachybacterium vulturis</name>
    <dbReference type="NCBI Taxonomy" id="2017484"/>
    <lineage>
        <taxon>Bacteria</taxon>
        <taxon>Bacillati</taxon>
        <taxon>Actinomycetota</taxon>
        <taxon>Actinomycetes</taxon>
        <taxon>Micrococcales</taxon>
        <taxon>Dermabacteraceae</taxon>
        <taxon>Brachybacterium</taxon>
    </lineage>
</organism>
<feature type="domain" description="HTH gntR-type" evidence="4">
    <location>
        <begin position="11"/>
        <end position="79"/>
    </location>
</feature>
<dbReference type="InterPro" id="IPR036388">
    <property type="entry name" value="WH-like_DNA-bd_sf"/>
</dbReference>
<dbReference type="CDD" id="cd07377">
    <property type="entry name" value="WHTH_GntR"/>
    <property type="match status" value="1"/>
</dbReference>
<dbReference type="OrthoDB" id="4307011at2"/>
<evidence type="ECO:0000256" key="2">
    <source>
        <dbReference type="ARBA" id="ARBA00023125"/>
    </source>
</evidence>
<protein>
    <submittedName>
        <fullName evidence="5">GntR family transcriptional regulator</fullName>
    </submittedName>
</protein>
<proteinExistence type="predicted"/>
<evidence type="ECO:0000259" key="4">
    <source>
        <dbReference type="PROSITE" id="PS50949"/>
    </source>
</evidence>
<gene>
    <name evidence="5" type="ORF">CFK38_02250</name>
</gene>
<evidence type="ECO:0000313" key="6">
    <source>
        <dbReference type="Proteomes" id="UP000218165"/>
    </source>
</evidence>
<dbReference type="GO" id="GO:0003677">
    <property type="term" value="F:DNA binding"/>
    <property type="evidence" value="ECO:0007669"/>
    <property type="project" value="UniProtKB-KW"/>
</dbReference>
<dbReference type="KEGG" id="brz:CFK38_02250"/>
<evidence type="ECO:0000256" key="3">
    <source>
        <dbReference type="ARBA" id="ARBA00023163"/>
    </source>
</evidence>
<keyword evidence="6" id="KW-1185">Reference proteome</keyword>
<reference evidence="6" key="1">
    <citation type="submission" date="2017-09" db="EMBL/GenBank/DDBJ databases">
        <title>Brachybacterium sp. VM2412.</title>
        <authorList>
            <person name="Tak E.J."/>
            <person name="Bae J.-W."/>
        </authorList>
    </citation>
    <scope>NUCLEOTIDE SEQUENCE [LARGE SCALE GENOMIC DNA]</scope>
    <source>
        <strain evidence="6">VM2412</strain>
    </source>
</reference>
<keyword evidence="3" id="KW-0804">Transcription</keyword>
<dbReference type="RefSeq" id="WP_096801614.1">
    <property type="nucleotide sequence ID" value="NZ_CP023563.1"/>
</dbReference>
<name>A0A291GKH6_9MICO</name>
<evidence type="ECO:0000313" key="5">
    <source>
        <dbReference type="EMBL" id="ATG50474.1"/>
    </source>
</evidence>
<keyword evidence="1" id="KW-0805">Transcription regulation</keyword>
<dbReference type="PROSITE" id="PS50949">
    <property type="entry name" value="HTH_GNTR"/>
    <property type="match status" value="1"/>
</dbReference>
<dbReference type="Pfam" id="PF00392">
    <property type="entry name" value="GntR"/>
    <property type="match status" value="1"/>
</dbReference>
<dbReference type="EMBL" id="CP023563">
    <property type="protein sequence ID" value="ATG50474.1"/>
    <property type="molecule type" value="Genomic_DNA"/>
</dbReference>
<dbReference type="InterPro" id="IPR000524">
    <property type="entry name" value="Tscrpt_reg_HTH_GntR"/>
</dbReference>
<keyword evidence="2" id="KW-0238">DNA-binding</keyword>
<evidence type="ECO:0000256" key="1">
    <source>
        <dbReference type="ARBA" id="ARBA00023015"/>
    </source>
</evidence>
<dbReference type="Gene3D" id="1.10.10.10">
    <property type="entry name" value="Winged helix-like DNA-binding domain superfamily/Winged helix DNA-binding domain"/>
    <property type="match status" value="1"/>
</dbReference>
<dbReference type="PANTHER" id="PTHR38445">
    <property type="entry name" value="HTH-TYPE TRANSCRIPTIONAL REPRESSOR YTRA"/>
    <property type="match status" value="1"/>
</dbReference>
<dbReference type="PANTHER" id="PTHR38445:SF7">
    <property type="entry name" value="GNTR-FAMILY TRANSCRIPTIONAL REGULATOR"/>
    <property type="match status" value="1"/>
</dbReference>
<sequence>MLFRIDPASSQGLADQIAAQVRRALIEGRLSPGDRLPAARELAEGLDVNMHTVLRGYSQLREEGLVEVRRGRGAQIRSGDRAVLRQEAELTSAITELKELAARLGIDRDQLADRIRRA</sequence>